<feature type="compositionally biased region" description="Polar residues" evidence="4">
    <location>
        <begin position="32"/>
        <end position="41"/>
    </location>
</feature>
<dbReference type="Pfam" id="PF00150">
    <property type="entry name" value="Cellulase"/>
    <property type="match status" value="1"/>
</dbReference>
<protein>
    <recommendedName>
        <fullName evidence="6">Glycoside hydrolase family 5 domain-containing protein</fullName>
    </recommendedName>
</protein>
<keyword evidence="1 3" id="KW-0378">Hydrolase</keyword>
<keyword evidence="2 3" id="KW-0326">Glycosidase</keyword>
<dbReference type="AlphaFoldDB" id="R6UG18"/>
<dbReference type="PANTHER" id="PTHR12631">
    <property type="entry name" value="ALPHA-L-IDURONIDASE"/>
    <property type="match status" value="1"/>
</dbReference>
<comment type="similarity">
    <text evidence="3">Belongs to the glycosyl hydrolase 5 (cellulase A) family.</text>
</comment>
<dbReference type="SUPFAM" id="SSF51445">
    <property type="entry name" value="(Trans)glycosidases"/>
    <property type="match status" value="1"/>
</dbReference>
<sequence length="582" mass="65277">MKERKRMKPGFIIALLFAAGLFASCSRGGGDTPTSQSGSDGNSDRNTDMTQTVAVDAELKDGKYKNVIYNKNGIRITFGAVGGQNLFEPDSEIGFFAQITGESLDNTDAKVTFTSTYLRVNRELPFRLEQSNGKTHTYSGAFSAELNGVYTLTLVLEGDIRLSFRVGVVPKNKTASDSFYFGVQPYISRAYTWGSGHSVGGQGVDESERSIFNTVEWLGCNVIREDGTVWETMQPTEESELNFTWMDRLVKAAGSRGIKLNWLLQSTPKWAAKQEYLSMTDENMYWSVCPVEEKWDKYARALAERYAKENGILWEIWNEPDWEFFTGKPEDYLSLLERTAKIFREVNPSVYLYPGGLTVVNEPSDYRYKDSRPYFAGFRRLLDGKLINNYSVHIHGTFGEKYFYGTLEEMTRQAKEAGLSTEGIYNTEAGVFETNEQTQAEHLMSKILYTRGHGFGMYVQYSFRAVPSQPEDGWAIFDSYLQPKKAAIAYAVLIGKLGQCEKTGTVSDERMLYADIYGDGKQSVVTVFGEGGTLTLPEGVACSAYDMYGNPTEIINNTVKASLAPIYLVYEGNVIPEQFSCR</sequence>
<feature type="region of interest" description="Disordered" evidence="4">
    <location>
        <begin position="28"/>
        <end position="48"/>
    </location>
</feature>
<accession>R6UG18</accession>
<evidence type="ECO:0000256" key="2">
    <source>
        <dbReference type="ARBA" id="ARBA00023295"/>
    </source>
</evidence>
<feature type="chain" id="PRO_5038479600" description="Glycoside hydrolase family 5 domain-containing protein" evidence="5">
    <location>
        <begin position="24"/>
        <end position="582"/>
    </location>
</feature>
<dbReference type="Proteomes" id="UP000017938">
    <property type="component" value="Unassembled WGS sequence"/>
</dbReference>
<evidence type="ECO:0000313" key="8">
    <source>
        <dbReference type="Proteomes" id="UP000017938"/>
    </source>
</evidence>
<gene>
    <name evidence="7" type="ORF">BN580_00597</name>
</gene>
<evidence type="ECO:0000259" key="6">
    <source>
        <dbReference type="Pfam" id="PF00150"/>
    </source>
</evidence>
<evidence type="ECO:0000256" key="1">
    <source>
        <dbReference type="ARBA" id="ARBA00022801"/>
    </source>
</evidence>
<evidence type="ECO:0000256" key="5">
    <source>
        <dbReference type="SAM" id="SignalP"/>
    </source>
</evidence>
<organism evidence="7 8">
    <name type="scientific">Candidatus Colimorpha enterica</name>
    <dbReference type="NCBI Taxonomy" id="3083063"/>
    <lineage>
        <taxon>Bacteria</taxon>
        <taxon>Pseudomonadati</taxon>
        <taxon>Bacteroidota</taxon>
        <taxon>Bacteroidia</taxon>
        <taxon>Bacteroidales</taxon>
        <taxon>Candidatus Colimorpha</taxon>
    </lineage>
</organism>
<feature type="signal peptide" evidence="5">
    <location>
        <begin position="1"/>
        <end position="23"/>
    </location>
</feature>
<feature type="domain" description="Glycoside hydrolase family 5" evidence="6">
    <location>
        <begin position="205"/>
        <end position="358"/>
    </location>
</feature>
<dbReference type="GO" id="GO:0000272">
    <property type="term" value="P:polysaccharide catabolic process"/>
    <property type="evidence" value="ECO:0007669"/>
    <property type="project" value="InterPro"/>
</dbReference>
<dbReference type="PANTHER" id="PTHR12631:SF10">
    <property type="entry name" value="BETA-XYLOSIDASE-LIKE PROTEIN-RELATED"/>
    <property type="match status" value="1"/>
</dbReference>
<name>R6UG18_9BACT</name>
<reference evidence="7" key="1">
    <citation type="submission" date="2012-11" db="EMBL/GenBank/DDBJ databases">
        <title>Dependencies among metagenomic species, viruses, plasmids and units of genetic variation.</title>
        <authorList>
            <person name="Nielsen H.B."/>
            <person name="Almeida M."/>
            <person name="Juncker A.S."/>
            <person name="Rasmussen S."/>
            <person name="Li J."/>
            <person name="Sunagawa S."/>
            <person name="Plichta D."/>
            <person name="Gautier L."/>
            <person name="Le Chatelier E."/>
            <person name="Peletier E."/>
            <person name="Bonde I."/>
            <person name="Nielsen T."/>
            <person name="Manichanh C."/>
            <person name="Arumugam M."/>
            <person name="Batto J."/>
            <person name="Santos M.B.Q.D."/>
            <person name="Blom N."/>
            <person name="Borruel N."/>
            <person name="Burgdorf K.S."/>
            <person name="Boumezbeur F."/>
            <person name="Casellas F."/>
            <person name="Dore J."/>
            <person name="Guarner F."/>
            <person name="Hansen T."/>
            <person name="Hildebrand F."/>
            <person name="Kaas R.S."/>
            <person name="Kennedy S."/>
            <person name="Kristiansen K."/>
            <person name="Kultima J.R."/>
            <person name="Leonard P."/>
            <person name="Levenez F."/>
            <person name="Lund O."/>
            <person name="Moumen B."/>
            <person name="Le Paslier D."/>
            <person name="Pons N."/>
            <person name="Pedersen O."/>
            <person name="Prifti E."/>
            <person name="Qin J."/>
            <person name="Raes J."/>
            <person name="Tap J."/>
            <person name="Tims S."/>
            <person name="Ussery D.W."/>
            <person name="Yamada T."/>
            <person name="MetaHit consortium"/>
            <person name="Renault P."/>
            <person name="Sicheritz-Ponten T."/>
            <person name="Bork P."/>
            <person name="Wang J."/>
            <person name="Brunak S."/>
            <person name="Ehrlich S.D."/>
        </authorList>
    </citation>
    <scope>NUCLEOTIDE SEQUENCE [LARGE SCALE GENOMIC DNA]</scope>
</reference>
<evidence type="ECO:0000256" key="3">
    <source>
        <dbReference type="RuleBase" id="RU361153"/>
    </source>
</evidence>
<dbReference type="PROSITE" id="PS51257">
    <property type="entry name" value="PROKAR_LIPOPROTEIN"/>
    <property type="match status" value="1"/>
</dbReference>
<keyword evidence="5" id="KW-0732">Signal</keyword>
<comment type="caution">
    <text evidence="7">The sequence shown here is derived from an EMBL/GenBank/DDBJ whole genome shotgun (WGS) entry which is preliminary data.</text>
</comment>
<dbReference type="InterPro" id="IPR001547">
    <property type="entry name" value="Glyco_hydro_5"/>
</dbReference>
<dbReference type="GO" id="GO:0004553">
    <property type="term" value="F:hydrolase activity, hydrolyzing O-glycosyl compounds"/>
    <property type="evidence" value="ECO:0007669"/>
    <property type="project" value="InterPro"/>
</dbReference>
<dbReference type="Gene3D" id="3.20.20.80">
    <property type="entry name" value="Glycosidases"/>
    <property type="match status" value="1"/>
</dbReference>
<dbReference type="InterPro" id="IPR017853">
    <property type="entry name" value="GH"/>
</dbReference>
<dbReference type="InterPro" id="IPR051923">
    <property type="entry name" value="Glycosyl_Hydrolase_39"/>
</dbReference>
<dbReference type="STRING" id="1263015.BN580_00597"/>
<proteinExistence type="inferred from homology"/>
<dbReference type="EMBL" id="CBFW010000012">
    <property type="protein sequence ID" value="CDC69732.1"/>
    <property type="molecule type" value="Genomic_DNA"/>
</dbReference>
<evidence type="ECO:0000256" key="4">
    <source>
        <dbReference type="SAM" id="MobiDB-lite"/>
    </source>
</evidence>
<evidence type="ECO:0000313" key="7">
    <source>
        <dbReference type="EMBL" id="CDC69732.1"/>
    </source>
</evidence>